<organism evidence="1 2">
    <name type="scientific">Gloeothece citriformis (strain PCC 7424)</name>
    <name type="common">Cyanothece sp. (strain PCC 7424)</name>
    <dbReference type="NCBI Taxonomy" id="65393"/>
    <lineage>
        <taxon>Bacteria</taxon>
        <taxon>Bacillati</taxon>
        <taxon>Cyanobacteriota</taxon>
        <taxon>Cyanophyceae</taxon>
        <taxon>Oscillatoriophycideae</taxon>
        <taxon>Chroococcales</taxon>
        <taxon>Aphanothecaceae</taxon>
        <taxon>Gloeothece</taxon>
        <taxon>Gloeothece citriformis</taxon>
    </lineage>
</organism>
<gene>
    <name evidence="1" type="ordered locus">PCC7424_2106</name>
</gene>
<proteinExistence type="predicted"/>
<dbReference type="AlphaFoldDB" id="B7KG62"/>
<dbReference type="RefSeq" id="WP_015954139.1">
    <property type="nucleotide sequence ID" value="NC_011729.1"/>
</dbReference>
<name>B7KG62_GLOC7</name>
<dbReference type="OrthoDB" id="513533at2"/>
<dbReference type="EMBL" id="CP001291">
    <property type="protein sequence ID" value="ACK70533.1"/>
    <property type="molecule type" value="Genomic_DNA"/>
</dbReference>
<evidence type="ECO:0000313" key="1">
    <source>
        <dbReference type="EMBL" id="ACK70533.1"/>
    </source>
</evidence>
<dbReference type="eggNOG" id="ENOG5032GZF">
    <property type="taxonomic scope" value="Bacteria"/>
</dbReference>
<dbReference type="HOGENOM" id="CLU_1987978_0_0_3"/>
<protein>
    <submittedName>
        <fullName evidence="1">Uncharacterized protein</fullName>
    </submittedName>
</protein>
<sequence>MLQEYLAQEYVRLVDQYYPEAGKVLRYCYVRVLEYYVKRLQKSSYYLGIYYPKEKFFEVKSQQDTLKEIAENMGLTEVIYVDANRIVRDPLSQIKKQNPRFWLELYWISTQFFVK</sequence>
<dbReference type="Proteomes" id="UP000002384">
    <property type="component" value="Chromosome"/>
</dbReference>
<dbReference type="KEGG" id="cyc:PCC7424_2106"/>
<evidence type="ECO:0000313" key="2">
    <source>
        <dbReference type="Proteomes" id="UP000002384"/>
    </source>
</evidence>
<dbReference type="STRING" id="65393.PCC7424_2106"/>
<reference evidence="2" key="1">
    <citation type="journal article" date="2011" name="MBio">
        <title>Novel metabolic attributes of the genus Cyanothece, comprising a group of unicellular nitrogen-fixing Cyanobacteria.</title>
        <authorList>
            <person name="Bandyopadhyay A."/>
            <person name="Elvitigala T."/>
            <person name="Welsh E."/>
            <person name="Stockel J."/>
            <person name="Liberton M."/>
            <person name="Min H."/>
            <person name="Sherman L.A."/>
            <person name="Pakrasi H.B."/>
        </authorList>
    </citation>
    <scope>NUCLEOTIDE SEQUENCE [LARGE SCALE GENOMIC DNA]</scope>
    <source>
        <strain evidence="2">PCC 7424</strain>
    </source>
</reference>
<keyword evidence="2" id="KW-1185">Reference proteome</keyword>
<accession>B7KG62</accession>